<accession>A0ABU0P9R7</accession>
<evidence type="ECO:0000313" key="2">
    <source>
        <dbReference type="Proteomes" id="UP001239085"/>
    </source>
</evidence>
<sequence length="280" mass="30665">MTIWQKLLMPAMTDAMLKGGLAEVGGPVVRAADVAGVRPAELVRAYGLGGEGLVFPEAPEYVDVLLFEQRPLMRFETPSDIGERPWPTYEAGFLRGPVRAPVWLLARTRVPSGSTIQRLHADGRTEQLAAFGSPAKGWTGATGYYPPLHIIGPRAKWRGHDLPADFLPNDQPGVELVWIGDDGVPEGFEQIRPMIHRRLAPFGECDEIFEVVVTASHRGVPVRVLQQAGDEALLLLENPSWSQVEKLQPGPVEPGYFELTAPSVELESVRSVANVWAPEP</sequence>
<evidence type="ECO:0000313" key="1">
    <source>
        <dbReference type="EMBL" id="MDQ0644072.1"/>
    </source>
</evidence>
<protein>
    <submittedName>
        <fullName evidence="1">Uncharacterized protein</fullName>
    </submittedName>
</protein>
<comment type="caution">
    <text evidence="1">The sequence shown here is derived from an EMBL/GenBank/DDBJ whole genome shotgun (WGS) entry which is preliminary data.</text>
</comment>
<organism evidence="1 2">
    <name type="scientific">Microbacterium murale</name>
    <dbReference type="NCBI Taxonomy" id="1081040"/>
    <lineage>
        <taxon>Bacteria</taxon>
        <taxon>Bacillati</taxon>
        <taxon>Actinomycetota</taxon>
        <taxon>Actinomycetes</taxon>
        <taxon>Micrococcales</taxon>
        <taxon>Microbacteriaceae</taxon>
        <taxon>Microbacterium</taxon>
    </lineage>
</organism>
<proteinExistence type="predicted"/>
<dbReference type="Proteomes" id="UP001239085">
    <property type="component" value="Unassembled WGS sequence"/>
</dbReference>
<keyword evidence="2" id="KW-1185">Reference proteome</keyword>
<gene>
    <name evidence="1" type="ORF">QFZ46_002232</name>
</gene>
<name>A0ABU0P9R7_9MICO</name>
<dbReference type="RefSeq" id="WP_307361402.1">
    <property type="nucleotide sequence ID" value="NZ_JAUSXK010000001.1"/>
</dbReference>
<dbReference type="EMBL" id="JAUSXK010000001">
    <property type="protein sequence ID" value="MDQ0644072.1"/>
    <property type="molecule type" value="Genomic_DNA"/>
</dbReference>
<reference evidence="1 2" key="1">
    <citation type="submission" date="2023-07" db="EMBL/GenBank/DDBJ databases">
        <title>Comparative genomics of wheat-associated soil bacteria to identify genetic determinants of phenazine resistance.</title>
        <authorList>
            <person name="Mouncey N."/>
        </authorList>
    </citation>
    <scope>NUCLEOTIDE SEQUENCE [LARGE SCALE GENOMIC DNA]</scope>
    <source>
        <strain evidence="1 2">W2I7</strain>
    </source>
</reference>